<gene>
    <name evidence="3" type="primary">LOC115634183</name>
</gene>
<organism evidence="2 3">
    <name type="scientific">Drosophila lebanonensis</name>
    <name type="common">Fruit fly</name>
    <name type="synonym">Scaptodrosophila lebanonensis</name>
    <dbReference type="NCBI Taxonomy" id="7225"/>
    <lineage>
        <taxon>Eukaryota</taxon>
        <taxon>Metazoa</taxon>
        <taxon>Ecdysozoa</taxon>
        <taxon>Arthropoda</taxon>
        <taxon>Hexapoda</taxon>
        <taxon>Insecta</taxon>
        <taxon>Pterygota</taxon>
        <taxon>Neoptera</taxon>
        <taxon>Endopterygota</taxon>
        <taxon>Diptera</taxon>
        <taxon>Brachycera</taxon>
        <taxon>Muscomorpha</taxon>
        <taxon>Ephydroidea</taxon>
        <taxon>Drosophilidae</taxon>
        <taxon>Scaptodrosophila</taxon>
    </lineage>
</organism>
<proteinExistence type="predicted"/>
<name>A0A6J2UGT1_DROLE</name>
<accession>A0A6J2UGT1</accession>
<dbReference type="Proteomes" id="UP000504634">
    <property type="component" value="Unplaced"/>
</dbReference>
<dbReference type="OrthoDB" id="8007968at2759"/>
<feature type="signal peptide" evidence="1">
    <location>
        <begin position="1"/>
        <end position="35"/>
    </location>
</feature>
<evidence type="ECO:0000313" key="2">
    <source>
        <dbReference type="Proteomes" id="UP000504634"/>
    </source>
</evidence>
<dbReference type="GeneID" id="115634183"/>
<dbReference type="AlphaFoldDB" id="A0A6J2UGT1"/>
<keyword evidence="2" id="KW-1185">Reference proteome</keyword>
<dbReference type="RefSeq" id="XP_030387629.1">
    <property type="nucleotide sequence ID" value="XM_030531769.1"/>
</dbReference>
<reference evidence="3" key="1">
    <citation type="submission" date="2025-08" db="UniProtKB">
        <authorList>
            <consortium name="RefSeq"/>
        </authorList>
    </citation>
    <scope>IDENTIFICATION</scope>
    <source>
        <strain evidence="3">11010-0011.00</strain>
        <tissue evidence="3">Whole body</tissue>
    </source>
</reference>
<protein>
    <submittedName>
        <fullName evidence="3">Mucin-2</fullName>
    </submittedName>
</protein>
<feature type="chain" id="PRO_5026669767" evidence="1">
    <location>
        <begin position="36"/>
        <end position="353"/>
    </location>
</feature>
<evidence type="ECO:0000256" key="1">
    <source>
        <dbReference type="SAM" id="SignalP"/>
    </source>
</evidence>
<sequence length="353" mass="38281">MLSAFTSMSRKIRTNSQGHRMWILTLMTVVVGAWASPIDDAEASGGRLLFDQRQTGKYNIHVSIKDVAIIEVDQNEIADETYSEEDYYYDDSDLTIKPIKFPTPSPATTTPITTTGQSTTTMLDAVTTSTTLSTTPDVSTAPTSIRITQTTTSPEAPANTSTYSANLLADIAATQAAQRGSGRHSNLMIMETPISTSSTLLPAAYRAALRGRTRDVPVPGAAIMSTTGTTSKPAVLISTPPTRPALENIEYTPPQGQNSPIFKVKVQRTAPEAPTASPVPAPVHSSRCRPHQFRDAHGKCRAKRSGSILRKLFSMLVSLPFAGDRSMANHLQQPPSKRELLEQYHQLPHHVEG</sequence>
<keyword evidence="1" id="KW-0732">Signal</keyword>
<evidence type="ECO:0000313" key="3">
    <source>
        <dbReference type="RefSeq" id="XP_030387629.1"/>
    </source>
</evidence>